<name>A0A8J4Q584_9ROSI</name>
<evidence type="ECO:0000256" key="2">
    <source>
        <dbReference type="ARBA" id="ARBA00006330"/>
    </source>
</evidence>
<evidence type="ECO:0000313" key="6">
    <source>
        <dbReference type="EMBL" id="KAF3942604.1"/>
    </source>
</evidence>
<dbReference type="Pfam" id="PF00982">
    <property type="entry name" value="Glyco_transf_20"/>
    <property type="match status" value="1"/>
</dbReference>
<comment type="caution">
    <text evidence="6">The sequence shown here is derived from an EMBL/GenBank/DDBJ whole genome shotgun (WGS) entry which is preliminary data.</text>
</comment>
<dbReference type="Gene3D" id="3.40.50.2000">
    <property type="entry name" value="Glycogen Phosphorylase B"/>
    <property type="match status" value="1"/>
</dbReference>
<reference evidence="6" key="1">
    <citation type="submission" date="2020-03" db="EMBL/GenBank/DDBJ databases">
        <title>Castanea mollissima Vanexum genome sequencing.</title>
        <authorList>
            <person name="Staton M."/>
        </authorList>
    </citation>
    <scope>NUCLEOTIDE SEQUENCE</scope>
    <source>
        <tissue evidence="6">Leaf</tissue>
    </source>
</reference>
<dbReference type="GO" id="GO:0005992">
    <property type="term" value="P:trehalose biosynthetic process"/>
    <property type="evidence" value="ECO:0007669"/>
    <property type="project" value="InterPro"/>
</dbReference>
<dbReference type="SUPFAM" id="SSF53756">
    <property type="entry name" value="UDP-Glycosyltransferase/glycogen phosphorylase"/>
    <property type="match status" value="1"/>
</dbReference>
<comment type="similarity">
    <text evidence="1">In the N-terminal section; belongs to the glycosyltransferase 20 family.</text>
</comment>
<evidence type="ECO:0000256" key="4">
    <source>
        <dbReference type="ARBA" id="ARBA00022676"/>
    </source>
</evidence>
<dbReference type="FunFam" id="3.40.50.2000:FF:000046">
    <property type="entry name" value="alpha,alpha-trehalose-phosphate synthase [UDP-forming] 1"/>
    <property type="match status" value="1"/>
</dbReference>
<evidence type="ECO:0000256" key="5">
    <source>
        <dbReference type="ARBA" id="ARBA00022679"/>
    </source>
</evidence>
<dbReference type="GO" id="GO:0003825">
    <property type="term" value="F:alpha,alpha-trehalose-phosphate synthase (UDP-forming) activity"/>
    <property type="evidence" value="ECO:0007669"/>
    <property type="project" value="UniProtKB-EC"/>
</dbReference>
<keyword evidence="7" id="KW-1185">Reference proteome</keyword>
<dbReference type="GO" id="GO:0005829">
    <property type="term" value="C:cytosol"/>
    <property type="evidence" value="ECO:0007669"/>
    <property type="project" value="TreeGrafter"/>
</dbReference>
<dbReference type="InterPro" id="IPR001830">
    <property type="entry name" value="Glyco_trans_20"/>
</dbReference>
<dbReference type="Proteomes" id="UP000737018">
    <property type="component" value="Unassembled WGS sequence"/>
</dbReference>
<dbReference type="GO" id="GO:0004805">
    <property type="term" value="F:trehalose-phosphatase activity"/>
    <property type="evidence" value="ECO:0007669"/>
    <property type="project" value="TreeGrafter"/>
</dbReference>
<dbReference type="EMBL" id="JRKL02013657">
    <property type="protein sequence ID" value="KAF3942604.1"/>
    <property type="molecule type" value="Genomic_DNA"/>
</dbReference>
<protein>
    <recommendedName>
        <fullName evidence="3">alpha,alpha-trehalose-phosphate synthase (UDP-forming)</fullName>
        <ecNumber evidence="3">2.4.1.15</ecNumber>
    </recommendedName>
</protein>
<dbReference type="PANTHER" id="PTHR10788">
    <property type="entry name" value="TREHALOSE-6-PHOSPHATE SYNTHASE"/>
    <property type="match status" value="1"/>
</dbReference>
<dbReference type="AlphaFoldDB" id="A0A8J4Q584"/>
<comment type="similarity">
    <text evidence="2">In the C-terminal section; belongs to the trehalose phosphatase family.</text>
</comment>
<gene>
    <name evidence="6" type="ORF">CMV_030754</name>
</gene>
<keyword evidence="5" id="KW-0808">Transferase</keyword>
<evidence type="ECO:0000256" key="3">
    <source>
        <dbReference type="ARBA" id="ARBA00012538"/>
    </source>
</evidence>
<keyword evidence="4" id="KW-0328">Glycosyltransferase</keyword>
<dbReference type="EC" id="2.4.1.15" evidence="3"/>
<evidence type="ECO:0000256" key="1">
    <source>
        <dbReference type="ARBA" id="ARBA00005409"/>
    </source>
</evidence>
<dbReference type="OrthoDB" id="755951at2759"/>
<dbReference type="PANTHER" id="PTHR10788:SF106">
    <property type="entry name" value="BCDNA.GH08860"/>
    <property type="match status" value="1"/>
</dbReference>
<organism evidence="6 7">
    <name type="scientific">Castanea mollissima</name>
    <name type="common">Chinese chestnut</name>
    <dbReference type="NCBI Taxonomy" id="60419"/>
    <lineage>
        <taxon>Eukaryota</taxon>
        <taxon>Viridiplantae</taxon>
        <taxon>Streptophyta</taxon>
        <taxon>Embryophyta</taxon>
        <taxon>Tracheophyta</taxon>
        <taxon>Spermatophyta</taxon>
        <taxon>Magnoliopsida</taxon>
        <taxon>eudicotyledons</taxon>
        <taxon>Gunneridae</taxon>
        <taxon>Pentapetalae</taxon>
        <taxon>rosids</taxon>
        <taxon>fabids</taxon>
        <taxon>Fagales</taxon>
        <taxon>Fagaceae</taxon>
        <taxon>Castanea</taxon>
    </lineage>
</organism>
<accession>A0A8J4Q584</accession>
<evidence type="ECO:0000313" key="7">
    <source>
        <dbReference type="Proteomes" id="UP000737018"/>
    </source>
</evidence>
<proteinExistence type="inferred from homology"/>
<sequence>MDSSQEISIAQNNLTKRVPVNKYNNGSPMTPKTRLERLLRERELRKSSRYFQQSDEPRDGNKEAELLNDSRLAEGDIWAVPKEEDFCDAYAFVRAFTDGCQWQDGRPAKQRLLVVANRLPVSATRKGEDSWHLEMSVGGLVTALLGVKEFDARWIGWAGVNVPDDVGQRALTKALAEKRCIPVFLDEEIVHQYYNGYCNNILWPLFHYLGLPQEDRLATTRSFQSQFDAYKKANQMFADVVNQHYEEGDVVWCHDYHLMFLPKCLKEYNSKMKVGWFLHTPFPSSEIHRTLPSRSELLRSVIAADLVG</sequence>